<feature type="compositionally biased region" description="Basic and acidic residues" evidence="1">
    <location>
        <begin position="48"/>
        <end position="59"/>
    </location>
</feature>
<proteinExistence type="predicted"/>
<comment type="caution">
    <text evidence="2">The sequence shown here is derived from an EMBL/GenBank/DDBJ whole genome shotgun (WGS) entry which is preliminary data.</text>
</comment>
<name>A0A232F9L3_9HYME</name>
<evidence type="ECO:0000313" key="2">
    <source>
        <dbReference type="EMBL" id="OXU27554.1"/>
    </source>
</evidence>
<gene>
    <name evidence="2" type="ORF">TSAR_001407</name>
</gene>
<dbReference type="Proteomes" id="UP000215335">
    <property type="component" value="Unassembled WGS sequence"/>
</dbReference>
<protein>
    <submittedName>
        <fullName evidence="2">Uncharacterized protein</fullName>
    </submittedName>
</protein>
<reference evidence="2 3" key="1">
    <citation type="journal article" date="2017" name="Curr. Biol.">
        <title>The Evolution of Venom by Co-option of Single-Copy Genes.</title>
        <authorList>
            <person name="Martinson E.O."/>
            <person name="Mrinalini"/>
            <person name="Kelkar Y.D."/>
            <person name="Chang C.H."/>
            <person name="Werren J.H."/>
        </authorList>
    </citation>
    <scope>NUCLEOTIDE SEQUENCE [LARGE SCALE GENOMIC DNA]</scope>
    <source>
        <strain evidence="2 3">Alberta</strain>
        <tissue evidence="2">Whole body</tissue>
    </source>
</reference>
<dbReference type="AlphaFoldDB" id="A0A232F9L3"/>
<evidence type="ECO:0000256" key="1">
    <source>
        <dbReference type="SAM" id="MobiDB-lite"/>
    </source>
</evidence>
<keyword evidence="3" id="KW-1185">Reference proteome</keyword>
<sequence length="59" mass="6603">MIWVKQLKSVLVALEKSKESLGLILKKSRNVTEPAAYLEGEQGITDDNSIKRSEDENAK</sequence>
<feature type="region of interest" description="Disordered" evidence="1">
    <location>
        <begin position="37"/>
        <end position="59"/>
    </location>
</feature>
<organism evidence="2 3">
    <name type="scientific">Trichomalopsis sarcophagae</name>
    <dbReference type="NCBI Taxonomy" id="543379"/>
    <lineage>
        <taxon>Eukaryota</taxon>
        <taxon>Metazoa</taxon>
        <taxon>Ecdysozoa</taxon>
        <taxon>Arthropoda</taxon>
        <taxon>Hexapoda</taxon>
        <taxon>Insecta</taxon>
        <taxon>Pterygota</taxon>
        <taxon>Neoptera</taxon>
        <taxon>Endopterygota</taxon>
        <taxon>Hymenoptera</taxon>
        <taxon>Apocrita</taxon>
        <taxon>Proctotrupomorpha</taxon>
        <taxon>Chalcidoidea</taxon>
        <taxon>Pteromalidae</taxon>
        <taxon>Pteromalinae</taxon>
        <taxon>Trichomalopsis</taxon>
    </lineage>
</organism>
<accession>A0A232F9L3</accession>
<dbReference type="EMBL" id="NNAY01000583">
    <property type="protein sequence ID" value="OXU27554.1"/>
    <property type="molecule type" value="Genomic_DNA"/>
</dbReference>
<evidence type="ECO:0000313" key="3">
    <source>
        <dbReference type="Proteomes" id="UP000215335"/>
    </source>
</evidence>